<organism evidence="2 3">
    <name type="scientific">Blattamonas nauphoetae</name>
    <dbReference type="NCBI Taxonomy" id="2049346"/>
    <lineage>
        <taxon>Eukaryota</taxon>
        <taxon>Metamonada</taxon>
        <taxon>Preaxostyla</taxon>
        <taxon>Oxymonadida</taxon>
        <taxon>Blattamonas</taxon>
    </lineage>
</organism>
<dbReference type="Proteomes" id="UP001281761">
    <property type="component" value="Unassembled WGS sequence"/>
</dbReference>
<keyword evidence="3" id="KW-1185">Reference proteome</keyword>
<comment type="caution">
    <text evidence="2">The sequence shown here is derived from an EMBL/GenBank/DDBJ whole genome shotgun (WGS) entry which is preliminary data.</text>
</comment>
<name>A0ABQ9YGV2_9EUKA</name>
<feature type="compositionally biased region" description="Basic and acidic residues" evidence="1">
    <location>
        <begin position="231"/>
        <end position="333"/>
    </location>
</feature>
<accession>A0ABQ9YGV2</accession>
<protein>
    <submittedName>
        <fullName evidence="2">Uncharacterized protein</fullName>
    </submittedName>
</protein>
<reference evidence="2 3" key="1">
    <citation type="journal article" date="2022" name="bioRxiv">
        <title>Genomics of Preaxostyla Flagellates Illuminates Evolutionary Transitions and the Path Towards Mitochondrial Loss.</title>
        <authorList>
            <person name="Novak L.V.F."/>
            <person name="Treitli S.C."/>
            <person name="Pyrih J."/>
            <person name="Halakuc P."/>
            <person name="Pipaliya S.V."/>
            <person name="Vacek V."/>
            <person name="Brzon O."/>
            <person name="Soukal P."/>
            <person name="Eme L."/>
            <person name="Dacks J.B."/>
            <person name="Karnkowska A."/>
            <person name="Elias M."/>
            <person name="Hampl V."/>
        </authorList>
    </citation>
    <scope>NUCLEOTIDE SEQUENCE [LARGE SCALE GENOMIC DNA]</scope>
    <source>
        <strain evidence="2">NAU3</strain>
        <tissue evidence="2">Gut</tissue>
    </source>
</reference>
<evidence type="ECO:0000313" key="2">
    <source>
        <dbReference type="EMBL" id="KAK2962986.1"/>
    </source>
</evidence>
<evidence type="ECO:0000313" key="3">
    <source>
        <dbReference type="Proteomes" id="UP001281761"/>
    </source>
</evidence>
<proteinExistence type="predicted"/>
<dbReference type="EMBL" id="JARBJD010000008">
    <property type="protein sequence ID" value="KAK2962986.1"/>
    <property type="molecule type" value="Genomic_DNA"/>
</dbReference>
<gene>
    <name evidence="2" type="ORF">BLNAU_2009</name>
</gene>
<evidence type="ECO:0000256" key="1">
    <source>
        <dbReference type="SAM" id="MobiDB-lite"/>
    </source>
</evidence>
<feature type="region of interest" description="Disordered" evidence="1">
    <location>
        <begin position="229"/>
        <end position="336"/>
    </location>
</feature>
<feature type="region of interest" description="Disordered" evidence="1">
    <location>
        <begin position="186"/>
        <end position="205"/>
    </location>
</feature>
<sequence length="522" mass="60101">MLNKTPKDLQLDSEKSSTKEITIDTALEKLERGLSEPETVVLSRIWLDIPNLIRDCDLLKEENPHKMDRLIQNILQILNTCMRKHISLINRRLLQSSLSTLAKSPTLPTEIRVGVEQCLVPLNSLEEGPFVLLSTDEFKSMEDDAQQNLATTSTQKDEINQLNHTIATLQQQHKTHEEMLMKEREEKKELLDQLERAKEREQASEIARREAEARIEQLLIENKNLANNLTDSRDREKKAEEREMKANEDRRAADISRKQMEEEKKIVETDRAQMEKEKRQAEEKTRTTEERLKKAEEQARREKERLSDEVKKTQNELGEVRAGKQKSESEKRTLTSQNDKLKLQLVDLPIWIGTGSLQTVDRTAHRLTPTTLTQIIELETRCWRTAFTFPISDGEWELKIIASHTTFLNVMLGFLKHPLPANANQSHSGINAGGIGGDFNLYFGRMWKGVEFKPDGTNKKCNRVGQTAAIRVNMSTRQARLVVDDEEQPGIFTDIPSPLCLGITTHDQNTQIEVQWFKRLRS</sequence>